<dbReference type="PROSITE" id="PS51257">
    <property type="entry name" value="PROKAR_LIPOPROTEIN"/>
    <property type="match status" value="1"/>
</dbReference>
<accession>A0ABQ4GPE4</accession>
<sequence>MRPGIATASLASACVLLLLSACTAPDADRGFTPGGGVEPAAAAASGTPGPQAGTATVTAAPGLTIEIEWPDEPDPKRSAVIKAFADDFTAQWRAVGTSGGDRSYVKGIDAESSAYMDAVTWVQGFLKDEQSARGVARLYALRVPSVMGRGAEADGCVDLTGVRLTDREGTPLARQPAWLKRPRAVFLQTAGLGHGDDGVWRIRLYRHADYPDERAKECLR</sequence>
<comment type="caution">
    <text evidence="3">The sequence shown here is derived from an EMBL/GenBank/DDBJ whole genome shotgun (WGS) entry which is preliminary data.</text>
</comment>
<evidence type="ECO:0000313" key="3">
    <source>
        <dbReference type="EMBL" id="GIH63282.1"/>
    </source>
</evidence>
<feature type="chain" id="PRO_5045787498" description="Lipoprotein" evidence="2">
    <location>
        <begin position="27"/>
        <end position="220"/>
    </location>
</feature>
<evidence type="ECO:0000256" key="2">
    <source>
        <dbReference type="SAM" id="SignalP"/>
    </source>
</evidence>
<evidence type="ECO:0000256" key="1">
    <source>
        <dbReference type="SAM" id="MobiDB-lite"/>
    </source>
</evidence>
<evidence type="ECO:0000313" key="4">
    <source>
        <dbReference type="Proteomes" id="UP000660454"/>
    </source>
</evidence>
<proteinExistence type="predicted"/>
<organism evidence="3 4">
    <name type="scientific">Microbispora siamensis</name>
    <dbReference type="NCBI Taxonomy" id="564413"/>
    <lineage>
        <taxon>Bacteria</taxon>
        <taxon>Bacillati</taxon>
        <taxon>Actinomycetota</taxon>
        <taxon>Actinomycetes</taxon>
        <taxon>Streptosporangiales</taxon>
        <taxon>Streptosporangiaceae</taxon>
        <taxon>Microbispora</taxon>
    </lineage>
</organism>
<keyword evidence="4" id="KW-1185">Reference proteome</keyword>
<dbReference type="RefSeq" id="WP_204049789.1">
    <property type="nucleotide sequence ID" value="NZ_BOOF01000024.1"/>
</dbReference>
<keyword evidence="2" id="KW-0732">Signal</keyword>
<dbReference type="Proteomes" id="UP000660454">
    <property type="component" value="Unassembled WGS sequence"/>
</dbReference>
<reference evidence="3 4" key="1">
    <citation type="submission" date="2021-01" db="EMBL/GenBank/DDBJ databases">
        <title>Whole genome shotgun sequence of Microbispora siamensis NBRC 104113.</title>
        <authorList>
            <person name="Komaki H."/>
            <person name="Tamura T."/>
        </authorList>
    </citation>
    <scope>NUCLEOTIDE SEQUENCE [LARGE SCALE GENOMIC DNA]</scope>
    <source>
        <strain evidence="3 4">NBRC 104113</strain>
    </source>
</reference>
<feature type="signal peptide" evidence="2">
    <location>
        <begin position="1"/>
        <end position="26"/>
    </location>
</feature>
<protein>
    <recommendedName>
        <fullName evidence="5">Lipoprotein</fullName>
    </recommendedName>
</protein>
<evidence type="ECO:0008006" key="5">
    <source>
        <dbReference type="Google" id="ProtNLM"/>
    </source>
</evidence>
<feature type="compositionally biased region" description="Low complexity" evidence="1">
    <location>
        <begin position="38"/>
        <end position="53"/>
    </location>
</feature>
<gene>
    <name evidence="3" type="ORF">Msi02_40990</name>
</gene>
<dbReference type="EMBL" id="BOOF01000024">
    <property type="protein sequence ID" value="GIH63282.1"/>
    <property type="molecule type" value="Genomic_DNA"/>
</dbReference>
<name>A0ABQ4GPE4_9ACTN</name>
<feature type="region of interest" description="Disordered" evidence="1">
    <location>
        <begin position="33"/>
        <end position="53"/>
    </location>
</feature>